<dbReference type="GeneID" id="20666209"/>
<keyword evidence="1" id="KW-1133">Transmembrane helix</keyword>
<organism evidence="2 3">
    <name type="scientific">Heterobasidion irregulare (strain TC 32-1)</name>
    <dbReference type="NCBI Taxonomy" id="747525"/>
    <lineage>
        <taxon>Eukaryota</taxon>
        <taxon>Fungi</taxon>
        <taxon>Dikarya</taxon>
        <taxon>Basidiomycota</taxon>
        <taxon>Agaricomycotina</taxon>
        <taxon>Agaricomycetes</taxon>
        <taxon>Russulales</taxon>
        <taxon>Bondarzewiaceae</taxon>
        <taxon>Heterobasidion</taxon>
        <taxon>Heterobasidion annosum species complex</taxon>
    </lineage>
</organism>
<dbReference type="KEGG" id="hir:HETIRDRAFT_107040"/>
<reference evidence="2 3" key="1">
    <citation type="journal article" date="2012" name="New Phytol.">
        <title>Insight into trade-off between wood decay and parasitism from the genome of a fungal forest pathogen.</title>
        <authorList>
            <person name="Olson A."/>
            <person name="Aerts A."/>
            <person name="Asiegbu F."/>
            <person name="Belbahri L."/>
            <person name="Bouzid O."/>
            <person name="Broberg A."/>
            <person name="Canback B."/>
            <person name="Coutinho P.M."/>
            <person name="Cullen D."/>
            <person name="Dalman K."/>
            <person name="Deflorio G."/>
            <person name="van Diepen L.T."/>
            <person name="Dunand C."/>
            <person name="Duplessis S."/>
            <person name="Durling M."/>
            <person name="Gonthier P."/>
            <person name="Grimwood J."/>
            <person name="Fossdal C.G."/>
            <person name="Hansson D."/>
            <person name="Henrissat B."/>
            <person name="Hietala A."/>
            <person name="Himmelstrand K."/>
            <person name="Hoffmeister D."/>
            <person name="Hogberg N."/>
            <person name="James T.Y."/>
            <person name="Karlsson M."/>
            <person name="Kohler A."/>
            <person name="Kues U."/>
            <person name="Lee Y.H."/>
            <person name="Lin Y.C."/>
            <person name="Lind M."/>
            <person name="Lindquist E."/>
            <person name="Lombard V."/>
            <person name="Lucas S."/>
            <person name="Lunden K."/>
            <person name="Morin E."/>
            <person name="Murat C."/>
            <person name="Park J."/>
            <person name="Raffaello T."/>
            <person name="Rouze P."/>
            <person name="Salamov A."/>
            <person name="Schmutz J."/>
            <person name="Solheim H."/>
            <person name="Stahlberg J."/>
            <person name="Velez H."/>
            <person name="de Vries R.P."/>
            <person name="Wiebenga A."/>
            <person name="Woodward S."/>
            <person name="Yakovlev I."/>
            <person name="Garbelotto M."/>
            <person name="Martin F."/>
            <person name="Grigoriev I.V."/>
            <person name="Stenlid J."/>
        </authorList>
    </citation>
    <scope>NUCLEOTIDE SEQUENCE [LARGE SCALE GENOMIC DNA]</scope>
    <source>
        <strain evidence="2 3">TC 32-1</strain>
    </source>
</reference>
<dbReference type="HOGENOM" id="CLU_2831484_0_0_1"/>
<sequence length="66" mass="7060">MWPINCAAEDAAVAASGERSDLVHRTYKWGTVIAGLLAGNLLIGPVLCVIALSVQYVRVEEYKSGL</sequence>
<evidence type="ECO:0000313" key="2">
    <source>
        <dbReference type="EMBL" id="ETW82879.1"/>
    </source>
</evidence>
<keyword evidence="1" id="KW-0472">Membrane</keyword>
<feature type="transmembrane region" description="Helical" evidence="1">
    <location>
        <begin position="29"/>
        <end position="54"/>
    </location>
</feature>
<accession>W4KAY1</accession>
<dbReference type="RefSeq" id="XP_009545189.1">
    <property type="nucleotide sequence ID" value="XM_009546894.1"/>
</dbReference>
<dbReference type="EMBL" id="KI925457">
    <property type="protein sequence ID" value="ETW82879.1"/>
    <property type="molecule type" value="Genomic_DNA"/>
</dbReference>
<name>W4KAY1_HETIT</name>
<gene>
    <name evidence="2" type="ORF">HETIRDRAFT_107040</name>
</gene>
<keyword evidence="3" id="KW-1185">Reference proteome</keyword>
<evidence type="ECO:0000256" key="1">
    <source>
        <dbReference type="SAM" id="Phobius"/>
    </source>
</evidence>
<proteinExistence type="predicted"/>
<protein>
    <submittedName>
        <fullName evidence="2">Uncharacterized protein</fullName>
    </submittedName>
</protein>
<dbReference type="InParanoid" id="W4KAY1"/>
<evidence type="ECO:0000313" key="3">
    <source>
        <dbReference type="Proteomes" id="UP000030671"/>
    </source>
</evidence>
<keyword evidence="1" id="KW-0812">Transmembrane</keyword>
<dbReference type="Proteomes" id="UP000030671">
    <property type="component" value="Unassembled WGS sequence"/>
</dbReference>
<dbReference type="AlphaFoldDB" id="W4KAY1"/>